<evidence type="ECO:0000313" key="4">
    <source>
        <dbReference type="Proteomes" id="UP000198462"/>
    </source>
</evidence>
<dbReference type="PANTHER" id="PTHR45947">
    <property type="entry name" value="SULFOQUINOVOSYL TRANSFERASE SQD2"/>
    <property type="match status" value="1"/>
</dbReference>
<dbReference type="InterPro" id="IPR028098">
    <property type="entry name" value="Glyco_trans_4-like_N"/>
</dbReference>
<protein>
    <submittedName>
        <fullName evidence="3">Uncharacterized protein</fullName>
    </submittedName>
</protein>
<dbReference type="Pfam" id="PF00534">
    <property type="entry name" value="Glycos_transf_1"/>
    <property type="match status" value="1"/>
</dbReference>
<organism evidence="3 4">
    <name type="scientific">Pacificimonas flava</name>
    <dbReference type="NCBI Taxonomy" id="1234595"/>
    <lineage>
        <taxon>Bacteria</taxon>
        <taxon>Pseudomonadati</taxon>
        <taxon>Pseudomonadota</taxon>
        <taxon>Alphaproteobacteria</taxon>
        <taxon>Sphingomonadales</taxon>
        <taxon>Sphingosinicellaceae</taxon>
        <taxon>Pacificimonas</taxon>
    </lineage>
</organism>
<comment type="caution">
    <text evidence="3">The sequence shown here is derived from an EMBL/GenBank/DDBJ whole genome shotgun (WGS) entry which is preliminary data.</text>
</comment>
<dbReference type="RefSeq" id="WP_088712777.1">
    <property type="nucleotide sequence ID" value="NZ_NFZT01000001.1"/>
</dbReference>
<evidence type="ECO:0000259" key="1">
    <source>
        <dbReference type="Pfam" id="PF00534"/>
    </source>
</evidence>
<evidence type="ECO:0000259" key="2">
    <source>
        <dbReference type="Pfam" id="PF13439"/>
    </source>
</evidence>
<dbReference type="GO" id="GO:0016757">
    <property type="term" value="F:glycosyltransferase activity"/>
    <property type="evidence" value="ECO:0007669"/>
    <property type="project" value="InterPro"/>
</dbReference>
<dbReference type="Proteomes" id="UP000198462">
    <property type="component" value="Unassembled WGS sequence"/>
</dbReference>
<reference evidence="4" key="1">
    <citation type="submission" date="2017-05" db="EMBL/GenBank/DDBJ databases">
        <authorList>
            <person name="Lin X."/>
        </authorList>
    </citation>
    <scope>NUCLEOTIDE SEQUENCE [LARGE SCALE GENOMIC DNA]</scope>
    <source>
        <strain evidence="4">JLT2012</strain>
    </source>
</reference>
<dbReference type="InterPro" id="IPR001296">
    <property type="entry name" value="Glyco_trans_1"/>
</dbReference>
<dbReference type="SUPFAM" id="SSF53756">
    <property type="entry name" value="UDP-Glycosyltransferase/glycogen phosphorylase"/>
    <property type="match status" value="1"/>
</dbReference>
<proteinExistence type="predicted"/>
<dbReference type="Gene3D" id="3.40.50.2000">
    <property type="entry name" value="Glycogen Phosphorylase B"/>
    <property type="match status" value="2"/>
</dbReference>
<evidence type="ECO:0000313" key="3">
    <source>
        <dbReference type="EMBL" id="OWV34079.1"/>
    </source>
</evidence>
<feature type="domain" description="Glycosyl transferase family 1" evidence="1">
    <location>
        <begin position="206"/>
        <end position="346"/>
    </location>
</feature>
<accession>A0A219B8E9</accession>
<gene>
    <name evidence="3" type="ORF">B5C34_11820</name>
</gene>
<name>A0A219B8E9_9SPHN</name>
<feature type="domain" description="Glycosyltransferase subfamily 4-like N-terminal" evidence="2">
    <location>
        <begin position="84"/>
        <end position="199"/>
    </location>
</feature>
<dbReference type="AlphaFoldDB" id="A0A219B8E9"/>
<dbReference type="EMBL" id="NFZT01000001">
    <property type="protein sequence ID" value="OWV34079.1"/>
    <property type="molecule type" value="Genomic_DNA"/>
</dbReference>
<dbReference type="InterPro" id="IPR050194">
    <property type="entry name" value="Glycosyltransferase_grp1"/>
</dbReference>
<keyword evidence="4" id="KW-1185">Reference proteome</keyword>
<dbReference type="PANTHER" id="PTHR45947:SF3">
    <property type="entry name" value="SULFOQUINOVOSYL TRANSFERASE SQD2"/>
    <property type="match status" value="1"/>
</dbReference>
<dbReference type="OrthoDB" id="258796at2"/>
<dbReference type="Pfam" id="PF13439">
    <property type="entry name" value="Glyco_transf_4"/>
    <property type="match status" value="1"/>
</dbReference>
<sequence>MLRILTLTTLFPNPVQPALGNNVWRQLERVSALPDIEMTVIAPVPRFPLPGPGMPYADMRRIPDQREAGGMSIYHPRFVTVPATGWRTAGAAIAAAAVPLAKSLHRGNPFDLIAGEFFFPDAEAVLQAAKSLHVPHIMKARGSDIRFWSKKRTPRRQMVGAGRHAAAILAVSRALREDLISMGLARERIDVHYTGIDLEAFTARAGARRDPHLLISVGNLVPLKRHHLQIEALAHLPAYRLEIVGDGPERSALERLAKKKGVADRVSFLGRIAHAELPSRLAAAGALLHTSSSEGLANVWVEALACGTPVVTTRVGGAAELVDDRTGRLLPVSTSPFGVAKAVEEVAALVPGGAPFQKAAAPFSWERNLAQLQDIYARIVNPR</sequence>